<evidence type="ECO:0000313" key="2">
    <source>
        <dbReference type="Proteomes" id="UP000308600"/>
    </source>
</evidence>
<organism evidence="1 2">
    <name type="scientific">Pluteus cervinus</name>
    <dbReference type="NCBI Taxonomy" id="181527"/>
    <lineage>
        <taxon>Eukaryota</taxon>
        <taxon>Fungi</taxon>
        <taxon>Dikarya</taxon>
        <taxon>Basidiomycota</taxon>
        <taxon>Agaricomycotina</taxon>
        <taxon>Agaricomycetes</taxon>
        <taxon>Agaricomycetidae</taxon>
        <taxon>Agaricales</taxon>
        <taxon>Pluteineae</taxon>
        <taxon>Pluteaceae</taxon>
        <taxon>Pluteus</taxon>
    </lineage>
</organism>
<evidence type="ECO:0000313" key="1">
    <source>
        <dbReference type="EMBL" id="TFK70576.1"/>
    </source>
</evidence>
<dbReference type="Proteomes" id="UP000308600">
    <property type="component" value="Unassembled WGS sequence"/>
</dbReference>
<reference evidence="1 2" key="1">
    <citation type="journal article" date="2019" name="Nat. Ecol. Evol.">
        <title>Megaphylogeny resolves global patterns of mushroom evolution.</title>
        <authorList>
            <person name="Varga T."/>
            <person name="Krizsan K."/>
            <person name="Foldi C."/>
            <person name="Dima B."/>
            <person name="Sanchez-Garcia M."/>
            <person name="Sanchez-Ramirez S."/>
            <person name="Szollosi G.J."/>
            <person name="Szarkandi J.G."/>
            <person name="Papp V."/>
            <person name="Albert L."/>
            <person name="Andreopoulos W."/>
            <person name="Angelini C."/>
            <person name="Antonin V."/>
            <person name="Barry K.W."/>
            <person name="Bougher N.L."/>
            <person name="Buchanan P."/>
            <person name="Buyck B."/>
            <person name="Bense V."/>
            <person name="Catcheside P."/>
            <person name="Chovatia M."/>
            <person name="Cooper J."/>
            <person name="Damon W."/>
            <person name="Desjardin D."/>
            <person name="Finy P."/>
            <person name="Geml J."/>
            <person name="Haridas S."/>
            <person name="Hughes K."/>
            <person name="Justo A."/>
            <person name="Karasinski D."/>
            <person name="Kautmanova I."/>
            <person name="Kiss B."/>
            <person name="Kocsube S."/>
            <person name="Kotiranta H."/>
            <person name="LaButti K.M."/>
            <person name="Lechner B.E."/>
            <person name="Liimatainen K."/>
            <person name="Lipzen A."/>
            <person name="Lukacs Z."/>
            <person name="Mihaltcheva S."/>
            <person name="Morgado L.N."/>
            <person name="Niskanen T."/>
            <person name="Noordeloos M.E."/>
            <person name="Ohm R.A."/>
            <person name="Ortiz-Santana B."/>
            <person name="Ovrebo C."/>
            <person name="Racz N."/>
            <person name="Riley R."/>
            <person name="Savchenko A."/>
            <person name="Shiryaev A."/>
            <person name="Soop K."/>
            <person name="Spirin V."/>
            <person name="Szebenyi C."/>
            <person name="Tomsovsky M."/>
            <person name="Tulloss R.E."/>
            <person name="Uehling J."/>
            <person name="Grigoriev I.V."/>
            <person name="Vagvolgyi C."/>
            <person name="Papp T."/>
            <person name="Martin F.M."/>
            <person name="Miettinen O."/>
            <person name="Hibbett D.S."/>
            <person name="Nagy L.G."/>
        </authorList>
    </citation>
    <scope>NUCLEOTIDE SEQUENCE [LARGE SCALE GENOMIC DNA]</scope>
    <source>
        <strain evidence="1 2">NL-1719</strain>
    </source>
</reference>
<accession>A0ACD3AYY5</accession>
<name>A0ACD3AYY5_9AGAR</name>
<sequence length="404" mass="43984">MAQIRRSSSCPPPDSTPVSTLREGSLPTPLVTRDDLARRPSRVVMYQSNSPTRFFFPQDSTLASGYTSHCPPQQAFTFPWAQGLHLNPSISIGAYHALPDTFGWDSMPSRDPQLWTNWESSPLRQTPAPNSTLPMENNGNLVQHGRQHIQHVTYNPNANTDDAAAYASMANQGALGLNPSMGMRQVHEKPVFTNPFASRTPFSPYETPTVSGATTPQQGGSSRRASPSPSPLDSSSSGGIIDLERTLLSEWTNDTDFIASSGPSGITDLHESSPNHTNANDAQAQDVVSSKWPFTPEQGNELWDLAYPASNEPTAFDTNVDDISAQAISELFAGVDTNSLRVGLGPYPEPTDCHDLLHGDKRRVAKSLKMTSLSADEAVKAYRRILPLPDLHPVIIRQSRDVGL</sequence>
<protein>
    <submittedName>
        <fullName evidence="1">Uncharacterized protein</fullName>
    </submittedName>
</protein>
<dbReference type="EMBL" id="ML208311">
    <property type="protein sequence ID" value="TFK70576.1"/>
    <property type="molecule type" value="Genomic_DNA"/>
</dbReference>
<keyword evidence="2" id="KW-1185">Reference proteome</keyword>
<proteinExistence type="predicted"/>
<gene>
    <name evidence="1" type="ORF">BDN72DRAFT_838802</name>
</gene>